<dbReference type="EMBL" id="JACMHY010000019">
    <property type="protein sequence ID" value="MBC2869478.1"/>
    <property type="molecule type" value="Genomic_DNA"/>
</dbReference>
<dbReference type="InterPro" id="IPR006119">
    <property type="entry name" value="Resolv_N"/>
</dbReference>
<dbReference type="GO" id="GO:0003677">
    <property type="term" value="F:DNA binding"/>
    <property type="evidence" value="ECO:0007669"/>
    <property type="project" value="UniProtKB-KW"/>
</dbReference>
<evidence type="ECO:0000313" key="5">
    <source>
        <dbReference type="Proteomes" id="UP000517694"/>
    </source>
</evidence>
<dbReference type="InterPro" id="IPR038109">
    <property type="entry name" value="DNA_bind_recomb_sf"/>
</dbReference>
<keyword evidence="2" id="KW-0233">DNA recombination</keyword>
<accession>A0A7X1I840</accession>
<evidence type="ECO:0000256" key="1">
    <source>
        <dbReference type="ARBA" id="ARBA00023125"/>
    </source>
</evidence>
<keyword evidence="5" id="KW-1185">Reference proteome</keyword>
<comment type="caution">
    <text evidence="4">The sequence shown here is derived from an EMBL/GenBank/DDBJ whole genome shotgun (WGS) entry which is preliminary data.</text>
</comment>
<dbReference type="PROSITE" id="PS51737">
    <property type="entry name" value="RECOMBINASE_DNA_BIND"/>
    <property type="match status" value="1"/>
</dbReference>
<dbReference type="InterPro" id="IPR036162">
    <property type="entry name" value="Resolvase-like_N_sf"/>
</dbReference>
<name>A0A7X1I840_9ACTN</name>
<dbReference type="SUPFAM" id="SSF53041">
    <property type="entry name" value="Resolvase-like"/>
    <property type="match status" value="1"/>
</dbReference>
<dbReference type="InterPro" id="IPR025827">
    <property type="entry name" value="Zn_ribbon_recom_dom"/>
</dbReference>
<dbReference type="AlphaFoldDB" id="A0A7X1I840"/>
<dbReference type="SMART" id="SM00857">
    <property type="entry name" value="Resolvase"/>
    <property type="match status" value="1"/>
</dbReference>
<evidence type="ECO:0000259" key="3">
    <source>
        <dbReference type="PROSITE" id="PS51737"/>
    </source>
</evidence>
<dbReference type="Proteomes" id="UP000517694">
    <property type="component" value="Unassembled WGS sequence"/>
</dbReference>
<organism evidence="4 5">
    <name type="scientific">Streptomyces mexicanus</name>
    <dbReference type="NCBI Taxonomy" id="178566"/>
    <lineage>
        <taxon>Bacteria</taxon>
        <taxon>Bacillati</taxon>
        <taxon>Actinomycetota</taxon>
        <taxon>Actinomycetes</taxon>
        <taxon>Kitasatosporales</taxon>
        <taxon>Streptomycetaceae</taxon>
        <taxon>Streptomyces</taxon>
    </lineage>
</organism>
<sequence>MTTSPSRQRSAIRLCAERLGFALVGEAADLGVSARRISPFERPSLSTWLERPQAYEAIVWSHVDRAVRSVTHMAELIAWGREHTRTLVFGMLETGRPLVVTPEATASTIQQCMDFAHDVEQEARTISTRLSSSHEALRAAGRYGGGLIPFGYQKAPHPSGSGWCLAPDPETADLVRAIVADVHAGKSLVAIARELNASEVPVPRDRRAQLQGRPTGGRRHGRDFERFRWTSGTLSKVLRSPSLMGHRTHGGQTVHDAFGTPVLIGQPLLSNEEFQVLQNTLATRSNGTRGPRNRTTALLTGIAHCSGCEGRMYFAVRKGRPYGDYVCRATARGDVCPAPAAMRSDWLETYAVDRYRETTATQAPVSRRLLLESGVRVTVTKGRSGGGPARTAGPDVSRLTFTLGGPAGTPHVSKTTVTGA</sequence>
<reference evidence="4 5" key="1">
    <citation type="submission" date="2020-08" db="EMBL/GenBank/DDBJ databases">
        <title>Whole-Genome Sequence of French Clinical Streptomyces mexicanus Strain Q0842.</title>
        <authorList>
            <person name="Boxberger M."/>
            <person name="La Scola B."/>
        </authorList>
    </citation>
    <scope>NUCLEOTIDE SEQUENCE [LARGE SCALE GENOMIC DNA]</scope>
    <source>
        <strain evidence="4 5">Marseille-Q0842</strain>
    </source>
</reference>
<protein>
    <submittedName>
        <fullName evidence="4">Recombinase family protein</fullName>
    </submittedName>
</protein>
<keyword evidence="1" id="KW-0238">DNA-binding</keyword>
<dbReference type="InterPro" id="IPR011109">
    <property type="entry name" value="DNA_bind_recombinase_dom"/>
</dbReference>
<dbReference type="PANTHER" id="PTHR30461:SF2">
    <property type="entry name" value="SERINE RECOMBINASE PINE-RELATED"/>
    <property type="match status" value="1"/>
</dbReference>
<dbReference type="GO" id="GO:0000150">
    <property type="term" value="F:DNA strand exchange activity"/>
    <property type="evidence" value="ECO:0007669"/>
    <property type="project" value="InterPro"/>
</dbReference>
<dbReference type="OrthoDB" id="4367319at2"/>
<dbReference type="Gene3D" id="3.40.50.1390">
    <property type="entry name" value="Resolvase, N-terminal catalytic domain"/>
    <property type="match status" value="1"/>
</dbReference>
<dbReference type="RefSeq" id="WP_159668813.1">
    <property type="nucleotide sequence ID" value="NZ_JACMHY010000019.1"/>
</dbReference>
<feature type="domain" description="Recombinase" evidence="3">
    <location>
        <begin position="149"/>
        <end position="287"/>
    </location>
</feature>
<evidence type="ECO:0000313" key="4">
    <source>
        <dbReference type="EMBL" id="MBC2869478.1"/>
    </source>
</evidence>
<dbReference type="Pfam" id="PF13408">
    <property type="entry name" value="Zn_ribbon_recom"/>
    <property type="match status" value="1"/>
</dbReference>
<dbReference type="Gene3D" id="3.90.1750.20">
    <property type="entry name" value="Putative Large Serine Recombinase, Chain B, Domain 2"/>
    <property type="match status" value="1"/>
</dbReference>
<proteinExistence type="predicted"/>
<dbReference type="PANTHER" id="PTHR30461">
    <property type="entry name" value="DNA-INVERTASE FROM LAMBDOID PROPHAGE"/>
    <property type="match status" value="1"/>
</dbReference>
<gene>
    <name evidence="4" type="ORF">H1R13_32355</name>
</gene>
<dbReference type="Pfam" id="PF07508">
    <property type="entry name" value="Recombinase"/>
    <property type="match status" value="1"/>
</dbReference>
<evidence type="ECO:0000256" key="2">
    <source>
        <dbReference type="ARBA" id="ARBA00023172"/>
    </source>
</evidence>
<dbReference type="InterPro" id="IPR050639">
    <property type="entry name" value="SSR_resolvase"/>
</dbReference>
<dbReference type="Pfam" id="PF00239">
    <property type="entry name" value="Resolvase"/>
    <property type="match status" value="1"/>
</dbReference>